<protein>
    <submittedName>
        <fullName evidence="2 3">Uncharacterized protein</fullName>
    </submittedName>
</protein>
<reference evidence="3" key="3">
    <citation type="submission" date="2018-08" db="UniProtKB">
        <authorList>
            <consortium name="EnsemblPlants"/>
        </authorList>
    </citation>
    <scope>IDENTIFICATION</scope>
    <source>
        <strain evidence="3">cv. Bd21</strain>
    </source>
</reference>
<sequence>MEARPAAPVINNNHLDAMERRLHIQAAVYALLGFFFLLRAAVPSIADSYLAAGLALCVAAVALSVISFHLRRFPVAATAAARIAQVALRLSSDPVHPSKHLIFIPTIGQLRKIDEAIYSCMPVY</sequence>
<feature type="transmembrane region" description="Helical" evidence="1">
    <location>
        <begin position="22"/>
        <end position="42"/>
    </location>
</feature>
<dbReference type="EnsemblPlants" id="PNT63281">
    <property type="protein sequence ID" value="PNT63281"/>
    <property type="gene ID" value="BRADI_4g13779v3"/>
</dbReference>
<evidence type="ECO:0000313" key="4">
    <source>
        <dbReference type="Proteomes" id="UP000008810"/>
    </source>
</evidence>
<dbReference type="InParanoid" id="A0A2K2CMM6"/>
<gene>
    <name evidence="2" type="ORF">BRADI_4g13779v3</name>
</gene>
<keyword evidence="4" id="KW-1185">Reference proteome</keyword>
<keyword evidence="1" id="KW-0812">Transmembrane</keyword>
<dbReference type="EMBL" id="CM000883">
    <property type="protein sequence ID" value="PNT63281.1"/>
    <property type="molecule type" value="Genomic_DNA"/>
</dbReference>
<feature type="transmembrane region" description="Helical" evidence="1">
    <location>
        <begin position="48"/>
        <end position="68"/>
    </location>
</feature>
<accession>A0A2K2CMM6</accession>
<dbReference type="Gramene" id="PNT63281">
    <property type="protein sequence ID" value="PNT63281"/>
    <property type="gene ID" value="BRADI_4g13779v3"/>
</dbReference>
<proteinExistence type="predicted"/>
<dbReference type="AlphaFoldDB" id="A0A2K2CMM6"/>
<dbReference type="Proteomes" id="UP000008810">
    <property type="component" value="Chromosome 4"/>
</dbReference>
<keyword evidence="1" id="KW-0472">Membrane</keyword>
<organism evidence="2">
    <name type="scientific">Brachypodium distachyon</name>
    <name type="common">Purple false brome</name>
    <name type="synonym">Trachynia distachya</name>
    <dbReference type="NCBI Taxonomy" id="15368"/>
    <lineage>
        <taxon>Eukaryota</taxon>
        <taxon>Viridiplantae</taxon>
        <taxon>Streptophyta</taxon>
        <taxon>Embryophyta</taxon>
        <taxon>Tracheophyta</taxon>
        <taxon>Spermatophyta</taxon>
        <taxon>Magnoliopsida</taxon>
        <taxon>Liliopsida</taxon>
        <taxon>Poales</taxon>
        <taxon>Poaceae</taxon>
        <taxon>BOP clade</taxon>
        <taxon>Pooideae</taxon>
        <taxon>Stipodae</taxon>
        <taxon>Brachypodieae</taxon>
        <taxon>Brachypodium</taxon>
    </lineage>
</organism>
<evidence type="ECO:0000313" key="3">
    <source>
        <dbReference type="EnsemblPlants" id="PNT63281"/>
    </source>
</evidence>
<evidence type="ECO:0000313" key="2">
    <source>
        <dbReference type="EMBL" id="PNT63281.1"/>
    </source>
</evidence>
<reference evidence="2" key="2">
    <citation type="submission" date="2017-06" db="EMBL/GenBank/DDBJ databases">
        <title>WGS assembly of Brachypodium distachyon.</title>
        <authorList>
            <consortium name="The International Brachypodium Initiative"/>
            <person name="Lucas S."/>
            <person name="Harmon-Smith M."/>
            <person name="Lail K."/>
            <person name="Tice H."/>
            <person name="Grimwood J."/>
            <person name="Bruce D."/>
            <person name="Barry K."/>
            <person name="Shu S."/>
            <person name="Lindquist E."/>
            <person name="Wang M."/>
            <person name="Pitluck S."/>
            <person name="Vogel J.P."/>
            <person name="Garvin D.F."/>
            <person name="Mockler T.C."/>
            <person name="Schmutz J."/>
            <person name="Rokhsar D."/>
            <person name="Bevan M.W."/>
        </authorList>
    </citation>
    <scope>NUCLEOTIDE SEQUENCE</scope>
    <source>
        <strain evidence="2">Bd21</strain>
    </source>
</reference>
<evidence type="ECO:0000256" key="1">
    <source>
        <dbReference type="SAM" id="Phobius"/>
    </source>
</evidence>
<keyword evidence="1" id="KW-1133">Transmembrane helix</keyword>
<name>A0A2K2CMM6_BRADI</name>
<reference evidence="2 3" key="1">
    <citation type="journal article" date="2010" name="Nature">
        <title>Genome sequencing and analysis of the model grass Brachypodium distachyon.</title>
        <authorList>
            <consortium name="International Brachypodium Initiative"/>
        </authorList>
    </citation>
    <scope>NUCLEOTIDE SEQUENCE [LARGE SCALE GENOMIC DNA]</scope>
    <source>
        <strain evidence="2 3">Bd21</strain>
    </source>
</reference>